<dbReference type="AlphaFoldDB" id="A0A0V0JAP4"/>
<comment type="similarity">
    <text evidence="1 2">Belongs to the serpin family.</text>
</comment>
<dbReference type="CDD" id="cd00172">
    <property type="entry name" value="serpin"/>
    <property type="match status" value="1"/>
</dbReference>
<keyword evidence="3" id="KW-0732">Signal</keyword>
<dbReference type="Pfam" id="PF00079">
    <property type="entry name" value="Serpin"/>
    <property type="match status" value="1"/>
</dbReference>
<name>A0A0V0JAP4_SCHSO</name>
<dbReference type="GO" id="GO:0004867">
    <property type="term" value="F:serine-type endopeptidase inhibitor activity"/>
    <property type="evidence" value="ECO:0007669"/>
    <property type="project" value="InterPro"/>
</dbReference>
<feature type="non-terminal residue" evidence="5">
    <location>
        <position position="1"/>
    </location>
</feature>
<dbReference type="SMART" id="SM00093">
    <property type="entry name" value="SERPIN"/>
    <property type="match status" value="1"/>
</dbReference>
<evidence type="ECO:0000256" key="1">
    <source>
        <dbReference type="ARBA" id="ARBA00009500"/>
    </source>
</evidence>
<evidence type="ECO:0000256" key="2">
    <source>
        <dbReference type="RuleBase" id="RU000411"/>
    </source>
</evidence>
<organism evidence="5">
    <name type="scientific">Schistocephalus solidus</name>
    <name type="common">Tapeworm</name>
    <dbReference type="NCBI Taxonomy" id="70667"/>
    <lineage>
        <taxon>Eukaryota</taxon>
        <taxon>Metazoa</taxon>
        <taxon>Spiralia</taxon>
        <taxon>Lophotrochozoa</taxon>
        <taxon>Platyhelminthes</taxon>
        <taxon>Cestoda</taxon>
        <taxon>Eucestoda</taxon>
        <taxon>Diphyllobothriidea</taxon>
        <taxon>Diphyllobothriidae</taxon>
        <taxon>Schistocephalus</taxon>
    </lineage>
</organism>
<dbReference type="PANTHER" id="PTHR11461:SF211">
    <property type="entry name" value="GH10112P-RELATED"/>
    <property type="match status" value="1"/>
</dbReference>
<accession>A0A0V0JAP4</accession>
<feature type="chain" id="PRO_5006866806" evidence="3">
    <location>
        <begin position="26"/>
        <end position="228"/>
    </location>
</feature>
<dbReference type="PANTHER" id="PTHR11461">
    <property type="entry name" value="SERINE PROTEASE INHIBITOR, SERPIN"/>
    <property type="match status" value="1"/>
</dbReference>
<evidence type="ECO:0000256" key="3">
    <source>
        <dbReference type="SAM" id="SignalP"/>
    </source>
</evidence>
<proteinExistence type="inferred from homology"/>
<dbReference type="InterPro" id="IPR036186">
    <property type="entry name" value="Serpin_sf"/>
</dbReference>
<evidence type="ECO:0000313" key="5">
    <source>
        <dbReference type="EMBL" id="JAP62853.1"/>
    </source>
</evidence>
<dbReference type="InterPro" id="IPR042178">
    <property type="entry name" value="Serpin_sf_1"/>
</dbReference>
<dbReference type="SUPFAM" id="SSF56574">
    <property type="entry name" value="Serpins"/>
    <property type="match status" value="1"/>
</dbReference>
<dbReference type="InterPro" id="IPR000215">
    <property type="entry name" value="Serpin_fam"/>
</dbReference>
<gene>
    <name evidence="5" type="primary">SPB9</name>
    <name evidence="5" type="ORF">TR99121</name>
</gene>
<evidence type="ECO:0000259" key="4">
    <source>
        <dbReference type="SMART" id="SM00093"/>
    </source>
</evidence>
<reference evidence="5" key="1">
    <citation type="submission" date="2016-01" db="EMBL/GenBank/DDBJ databases">
        <title>Reference transcriptome for the parasite Schistocephalus solidus: insights into the molecular evolution of parasitism.</title>
        <authorList>
            <person name="Hebert F.O."/>
            <person name="Grambauer S."/>
            <person name="Barber I."/>
            <person name="Landry C.R."/>
            <person name="Aubin-Horth N."/>
        </authorList>
    </citation>
    <scope>NUCLEOTIDE SEQUENCE</scope>
</reference>
<sequence length="228" mass="25581">LKAAENLGSVLLVLLTTLQLQPYKCERICTRFSPEQFTMETEGLKGFASDLYKSLISETPGCSQNMFFSPASIYAAFSILLAGTAGKTEEEIEKALHVAHNKDKKKLHKAIANDLDRLTAGTAETKVCMANKIFLDKDFPIKNPYLSLVSAFYAATPELLTFSDSETSRVHINQWVEGKTEKKIKELFPVDSIDHRTKMVIANAIYFKGLWTLPFEKSDTRDSQFTLL</sequence>
<dbReference type="InterPro" id="IPR023796">
    <property type="entry name" value="Serpin_dom"/>
</dbReference>
<dbReference type="GO" id="GO:0005615">
    <property type="term" value="C:extracellular space"/>
    <property type="evidence" value="ECO:0007669"/>
    <property type="project" value="InterPro"/>
</dbReference>
<feature type="domain" description="Serpin" evidence="4">
    <location>
        <begin position="49"/>
        <end position="226"/>
    </location>
</feature>
<feature type="signal peptide" evidence="3">
    <location>
        <begin position="1"/>
        <end position="25"/>
    </location>
</feature>
<feature type="non-terminal residue" evidence="5">
    <location>
        <position position="228"/>
    </location>
</feature>
<dbReference type="Gene3D" id="3.30.497.10">
    <property type="entry name" value="Antithrombin, subunit I, domain 2"/>
    <property type="match status" value="1"/>
</dbReference>
<protein>
    <submittedName>
        <fullName evidence="5">Serpin B9</fullName>
    </submittedName>
</protein>
<dbReference type="EMBL" id="GEEE01000372">
    <property type="protein sequence ID" value="JAP62853.1"/>
    <property type="molecule type" value="Transcribed_RNA"/>
</dbReference>